<dbReference type="SUPFAM" id="SSF53850">
    <property type="entry name" value="Periplasmic binding protein-like II"/>
    <property type="match status" value="1"/>
</dbReference>
<feature type="domain" description="HTH lysR-type" evidence="5">
    <location>
        <begin position="1"/>
        <end position="57"/>
    </location>
</feature>
<keyword evidence="7" id="KW-1185">Reference proteome</keyword>
<evidence type="ECO:0000256" key="1">
    <source>
        <dbReference type="ARBA" id="ARBA00009437"/>
    </source>
</evidence>
<dbReference type="PANTHER" id="PTHR30419:SF25">
    <property type="entry name" value="HTH-TYPE TRANSCRIPTIONAL REGULATOR YTLI"/>
    <property type="match status" value="1"/>
</dbReference>
<dbReference type="Gene3D" id="1.10.10.10">
    <property type="entry name" value="Winged helix-like DNA-binding domain superfamily/Winged helix DNA-binding domain"/>
    <property type="match status" value="1"/>
</dbReference>
<accession>A0ABQ4M128</accession>
<dbReference type="InterPro" id="IPR036388">
    <property type="entry name" value="WH-like_DNA-bd_sf"/>
</dbReference>
<dbReference type="EMBL" id="BORW01000027">
    <property type="protein sequence ID" value="GIO69225.1"/>
    <property type="molecule type" value="Genomic_DNA"/>
</dbReference>
<sequence>MDLKAVKTFHRIVALGGFNRAAEELNYAQSTVTMQIQKLEAELGARLIERGKTFELTEAGRLFLEQSAPIVRDIDQLQDTITGLALGETGDVRLGVVEPIASYRLPDILAGFLRDYPKIRVSVTIANSPTLCRQLHRGELDLALCSPPPFGTDLHFEPVLTERFVVLLPENHPLTDKREIAVSDLRKHRLLITSADCPYRRKLETLLQESGGHPPDTVEIGSMSALKYYVKSGIGCALVPWSVLCPQPDGTAVRPLQEDRIDLTCGIVCKAAEYPPRLAAGKLYRWLKEELARSAASSAVGTQP</sequence>
<dbReference type="InterPro" id="IPR000847">
    <property type="entry name" value="LysR_HTH_N"/>
</dbReference>
<protein>
    <submittedName>
        <fullName evidence="6">LysR family transcriptional regulator</fullName>
    </submittedName>
</protein>
<keyword evidence="4" id="KW-0804">Transcription</keyword>
<comment type="caution">
    <text evidence="6">The sequence shown here is derived from an EMBL/GenBank/DDBJ whole genome shotgun (WGS) entry which is preliminary data.</text>
</comment>
<evidence type="ECO:0000256" key="4">
    <source>
        <dbReference type="ARBA" id="ARBA00023163"/>
    </source>
</evidence>
<comment type="similarity">
    <text evidence="1">Belongs to the LysR transcriptional regulatory family.</text>
</comment>
<dbReference type="SUPFAM" id="SSF46785">
    <property type="entry name" value="Winged helix' DNA-binding domain"/>
    <property type="match status" value="1"/>
</dbReference>
<dbReference type="InterPro" id="IPR005119">
    <property type="entry name" value="LysR_subst-bd"/>
</dbReference>
<evidence type="ECO:0000256" key="2">
    <source>
        <dbReference type="ARBA" id="ARBA00023015"/>
    </source>
</evidence>
<evidence type="ECO:0000313" key="7">
    <source>
        <dbReference type="Proteomes" id="UP000680638"/>
    </source>
</evidence>
<keyword evidence="2" id="KW-0805">Transcription regulation</keyword>
<dbReference type="PANTHER" id="PTHR30419">
    <property type="entry name" value="HTH-TYPE TRANSCRIPTIONAL REGULATOR YBHD"/>
    <property type="match status" value="1"/>
</dbReference>
<dbReference type="InterPro" id="IPR050950">
    <property type="entry name" value="HTH-type_LysR_regulators"/>
</dbReference>
<evidence type="ECO:0000313" key="6">
    <source>
        <dbReference type="EMBL" id="GIO69225.1"/>
    </source>
</evidence>
<dbReference type="Pfam" id="PF03466">
    <property type="entry name" value="LysR_substrate"/>
    <property type="match status" value="1"/>
</dbReference>
<evidence type="ECO:0000259" key="5">
    <source>
        <dbReference type="PROSITE" id="PS50931"/>
    </source>
</evidence>
<dbReference type="PROSITE" id="PS50931">
    <property type="entry name" value="HTH_LYSR"/>
    <property type="match status" value="1"/>
</dbReference>
<dbReference type="Gene3D" id="3.40.190.290">
    <property type="match status" value="1"/>
</dbReference>
<dbReference type="InterPro" id="IPR036390">
    <property type="entry name" value="WH_DNA-bd_sf"/>
</dbReference>
<keyword evidence="3" id="KW-0238">DNA-binding</keyword>
<dbReference type="PRINTS" id="PR00039">
    <property type="entry name" value="HTHLYSR"/>
</dbReference>
<reference evidence="6 7" key="1">
    <citation type="submission" date="2021-03" db="EMBL/GenBank/DDBJ databases">
        <title>Antimicrobial resistance genes in bacteria isolated from Japanese honey, and their potential for conferring macrolide and lincosamide resistance in the American foulbrood pathogen Paenibacillus larvae.</title>
        <authorList>
            <person name="Okamoto M."/>
            <person name="Kumagai M."/>
            <person name="Kanamori H."/>
            <person name="Takamatsu D."/>
        </authorList>
    </citation>
    <scope>NUCLEOTIDE SEQUENCE [LARGE SCALE GENOMIC DNA]</scope>
    <source>
        <strain evidence="6 7">J21TS3</strain>
    </source>
</reference>
<dbReference type="Pfam" id="PF00126">
    <property type="entry name" value="HTH_1"/>
    <property type="match status" value="1"/>
</dbReference>
<dbReference type="CDD" id="cd05466">
    <property type="entry name" value="PBP2_LTTR_substrate"/>
    <property type="match status" value="1"/>
</dbReference>
<proteinExistence type="inferred from homology"/>
<dbReference type="Proteomes" id="UP000680638">
    <property type="component" value="Unassembled WGS sequence"/>
</dbReference>
<dbReference type="RefSeq" id="WP_036715003.1">
    <property type="nucleotide sequence ID" value="NZ_BORW01000027.1"/>
</dbReference>
<evidence type="ECO:0000256" key="3">
    <source>
        <dbReference type="ARBA" id="ARBA00023125"/>
    </source>
</evidence>
<name>A0ABQ4M128_9BACL</name>
<organism evidence="6 7">
    <name type="scientific">Paenibacillus cookii</name>
    <dbReference type="NCBI Taxonomy" id="157839"/>
    <lineage>
        <taxon>Bacteria</taxon>
        <taxon>Bacillati</taxon>
        <taxon>Bacillota</taxon>
        <taxon>Bacilli</taxon>
        <taxon>Bacillales</taxon>
        <taxon>Paenibacillaceae</taxon>
        <taxon>Paenibacillus</taxon>
    </lineage>
</organism>
<gene>
    <name evidence="6" type="ORF">J21TS3_40460</name>
</gene>